<accession>A0A7J0D8C4</accession>
<dbReference type="Proteomes" id="UP000585474">
    <property type="component" value="Unassembled WGS sequence"/>
</dbReference>
<feature type="compositionally biased region" description="Low complexity" evidence="2">
    <location>
        <begin position="153"/>
        <end position="166"/>
    </location>
</feature>
<keyword evidence="4" id="KW-1185">Reference proteome</keyword>
<gene>
    <name evidence="3" type="ORF">Acr_00g0005370</name>
</gene>
<evidence type="ECO:0000256" key="1">
    <source>
        <dbReference type="SAM" id="Coils"/>
    </source>
</evidence>
<feature type="region of interest" description="Disordered" evidence="2">
    <location>
        <begin position="153"/>
        <end position="177"/>
    </location>
</feature>
<evidence type="ECO:0000256" key="2">
    <source>
        <dbReference type="SAM" id="MobiDB-lite"/>
    </source>
</evidence>
<organism evidence="3 4">
    <name type="scientific">Actinidia rufa</name>
    <dbReference type="NCBI Taxonomy" id="165716"/>
    <lineage>
        <taxon>Eukaryota</taxon>
        <taxon>Viridiplantae</taxon>
        <taxon>Streptophyta</taxon>
        <taxon>Embryophyta</taxon>
        <taxon>Tracheophyta</taxon>
        <taxon>Spermatophyta</taxon>
        <taxon>Magnoliopsida</taxon>
        <taxon>eudicotyledons</taxon>
        <taxon>Gunneridae</taxon>
        <taxon>Pentapetalae</taxon>
        <taxon>asterids</taxon>
        <taxon>Ericales</taxon>
        <taxon>Actinidiaceae</taxon>
        <taxon>Actinidia</taxon>
    </lineage>
</organism>
<proteinExistence type="predicted"/>
<dbReference type="AlphaFoldDB" id="A0A7J0D8C4"/>
<reference evidence="4" key="1">
    <citation type="submission" date="2019-07" db="EMBL/GenBank/DDBJ databases">
        <title>De Novo Assembly of kiwifruit Actinidia rufa.</title>
        <authorList>
            <person name="Sugita-Konishi S."/>
            <person name="Sato K."/>
            <person name="Mori E."/>
            <person name="Abe Y."/>
            <person name="Kisaki G."/>
            <person name="Hamano K."/>
            <person name="Suezawa K."/>
            <person name="Otani M."/>
            <person name="Fukuda T."/>
            <person name="Manabe T."/>
            <person name="Gomi K."/>
            <person name="Tabuchi M."/>
            <person name="Akimitsu K."/>
            <person name="Kataoka I."/>
        </authorList>
    </citation>
    <scope>NUCLEOTIDE SEQUENCE [LARGE SCALE GENOMIC DNA]</scope>
    <source>
        <strain evidence="4">cv. Fuchu</strain>
    </source>
</reference>
<keyword evidence="1" id="KW-0175">Coiled coil</keyword>
<name>A0A7J0D8C4_9ERIC</name>
<protein>
    <submittedName>
        <fullName evidence="3">Uncharacterized protein</fullName>
    </submittedName>
</protein>
<sequence>MELNQAQLLVHDDDALERFRHDHGGHGAVLTYLYESVNQHCLDIVRGRHADAKLRAAIRCFRLIGIGNFKLEMMASGLSQCKMEISLIVDMFQGSVASFERGDAVDSNFEVDMPTKAKNLGDVLASKKSKAVATPIVQDLASVQVPPTALSPAPSSVGLSLPSPLSQKNNGKAPVVGSSQKLKWGKKASSVGTSTPSVMLPQDVADLTIEDSVEAGNLMLMQYIQRAKVKSDQLKKHLAKLKKAQKKANYLEGYLNKAKEALAIAKKSRNASDGVVVRFLIEVNAARDKMNKALHDLTELQQVAQG</sequence>
<feature type="coiled-coil region" evidence="1">
    <location>
        <begin position="224"/>
        <end position="303"/>
    </location>
</feature>
<dbReference type="EMBL" id="BJWL01000071">
    <property type="protein sequence ID" value="GFS29098.1"/>
    <property type="molecule type" value="Genomic_DNA"/>
</dbReference>
<comment type="caution">
    <text evidence="3">The sequence shown here is derived from an EMBL/GenBank/DDBJ whole genome shotgun (WGS) entry which is preliminary data.</text>
</comment>
<evidence type="ECO:0000313" key="4">
    <source>
        <dbReference type="Proteomes" id="UP000585474"/>
    </source>
</evidence>
<evidence type="ECO:0000313" key="3">
    <source>
        <dbReference type="EMBL" id="GFS29098.1"/>
    </source>
</evidence>